<feature type="transmembrane region" description="Helical" evidence="6">
    <location>
        <begin position="279"/>
        <end position="299"/>
    </location>
</feature>
<evidence type="ECO:0000259" key="8">
    <source>
        <dbReference type="Pfam" id="PF08016"/>
    </source>
</evidence>
<comment type="subcellular location">
    <subcellularLocation>
        <location evidence="1">Membrane</location>
        <topology evidence="1">Multi-pass membrane protein</topology>
    </subcellularLocation>
</comment>
<dbReference type="InterPro" id="IPR051223">
    <property type="entry name" value="Polycystin"/>
</dbReference>
<reference evidence="9" key="1">
    <citation type="submission" date="2021-02" db="EMBL/GenBank/DDBJ databases">
        <authorList>
            <person name="Nowell W R."/>
        </authorList>
    </citation>
    <scope>NUCLEOTIDE SEQUENCE</scope>
</reference>
<keyword evidence="5 6" id="KW-0472">Membrane</keyword>
<proteinExistence type="inferred from homology"/>
<evidence type="ECO:0000256" key="2">
    <source>
        <dbReference type="ARBA" id="ARBA00007200"/>
    </source>
</evidence>
<dbReference type="Pfam" id="PF02010">
    <property type="entry name" value="REJ"/>
    <property type="match status" value="1"/>
</dbReference>
<comment type="similarity">
    <text evidence="2">Belongs to the polycystin family.</text>
</comment>
<evidence type="ECO:0000313" key="9">
    <source>
        <dbReference type="EMBL" id="CAF1294889.1"/>
    </source>
</evidence>
<dbReference type="EMBL" id="CAJNON010000507">
    <property type="protein sequence ID" value="CAF1294889.1"/>
    <property type="molecule type" value="Genomic_DNA"/>
</dbReference>
<dbReference type="OrthoDB" id="6155349at2759"/>
<evidence type="ECO:0000256" key="3">
    <source>
        <dbReference type="ARBA" id="ARBA00022692"/>
    </source>
</evidence>
<comment type="caution">
    <text evidence="9">The sequence shown here is derived from an EMBL/GenBank/DDBJ whole genome shotgun (WGS) entry which is preliminary data.</text>
</comment>
<feature type="transmembrane region" description="Helical" evidence="6">
    <location>
        <begin position="377"/>
        <end position="401"/>
    </location>
</feature>
<dbReference type="GO" id="GO:0050982">
    <property type="term" value="P:detection of mechanical stimulus"/>
    <property type="evidence" value="ECO:0007669"/>
    <property type="project" value="TreeGrafter"/>
</dbReference>
<dbReference type="Gene3D" id="1.10.287.70">
    <property type="match status" value="1"/>
</dbReference>
<dbReference type="GO" id="GO:0016020">
    <property type="term" value="C:membrane"/>
    <property type="evidence" value="ECO:0007669"/>
    <property type="project" value="UniProtKB-SubCell"/>
</dbReference>
<evidence type="ECO:0000313" key="10">
    <source>
        <dbReference type="Proteomes" id="UP000663891"/>
    </source>
</evidence>
<feature type="transmembrane region" description="Helical" evidence="6">
    <location>
        <begin position="319"/>
        <end position="341"/>
    </location>
</feature>
<dbReference type="Proteomes" id="UP000663891">
    <property type="component" value="Unassembled WGS sequence"/>
</dbReference>
<evidence type="ECO:0000256" key="1">
    <source>
        <dbReference type="ARBA" id="ARBA00004141"/>
    </source>
</evidence>
<sequence length="491" mass="56821">MIIISEEIIFKHKLIKRFVKDCYYPRVTLVPSTSTLSSPIQFPRSQDFTIVSLIEFICNQKLSMTTKWIINNCTTIMCSDSIQLDPTINTKLSELYIPSKTLPYGTYQFGLTVTMNSSLHYSTSSFVYVQIVPSNIIANLVQFGTSMITNGYKQDLLLDPGNYSVDPSEPVFNASNWKYKYYCRIYGLYMFPNFQGSLIPIGDTTIDPLNPSCFINRTGIYLRVSKSSEGEVGIIVCAWTSVGIYIWRYHQCERIGQLFKETNGYVYINLQFASYVNDVLTILLGFSCFFGTIKAIKLLRFDQRLCIFIETLKYAKTDLIPFSMMFSIIFIAFLSLFYLLFSGKISSCSSLLDTARMLFEIILMKFDADELIEASSFLGPFCFSLFIILVIFICMSMFLSIMNDNFRLARENLDSHKQQIFSFMLKKFQRWTGLKKITDDNIHEERDTITRSEHLRPIEKFSEKIDQLLDAINRLYMSQAMERERLKETTI</sequence>
<dbReference type="Pfam" id="PF08016">
    <property type="entry name" value="PKD_channel"/>
    <property type="match status" value="1"/>
</dbReference>
<evidence type="ECO:0000256" key="5">
    <source>
        <dbReference type="ARBA" id="ARBA00023136"/>
    </source>
</evidence>
<evidence type="ECO:0000259" key="7">
    <source>
        <dbReference type="Pfam" id="PF02010"/>
    </source>
</evidence>
<protein>
    <submittedName>
        <fullName evidence="9">Uncharacterized protein</fullName>
    </submittedName>
</protein>
<dbReference type="AlphaFoldDB" id="A0A815DBR8"/>
<accession>A0A815DBR8</accession>
<evidence type="ECO:0000256" key="6">
    <source>
        <dbReference type="SAM" id="Phobius"/>
    </source>
</evidence>
<name>A0A815DBR8_9BILA</name>
<evidence type="ECO:0000256" key="4">
    <source>
        <dbReference type="ARBA" id="ARBA00022989"/>
    </source>
</evidence>
<dbReference type="InterPro" id="IPR002859">
    <property type="entry name" value="PKD/REJ-like"/>
</dbReference>
<keyword evidence="4 6" id="KW-1133">Transmembrane helix</keyword>
<feature type="domain" description="Polycystin cation channel PKD1/PKD2" evidence="8">
    <location>
        <begin position="232"/>
        <end position="407"/>
    </location>
</feature>
<dbReference type="PANTHER" id="PTHR10877:SF150">
    <property type="entry name" value="REJ DOMAIN-CONTAINING PROTEIN"/>
    <property type="match status" value="1"/>
</dbReference>
<dbReference type="GO" id="GO:0005262">
    <property type="term" value="F:calcium channel activity"/>
    <property type="evidence" value="ECO:0007669"/>
    <property type="project" value="TreeGrafter"/>
</dbReference>
<keyword evidence="3 6" id="KW-0812">Transmembrane</keyword>
<dbReference type="PANTHER" id="PTHR10877">
    <property type="entry name" value="POLYCYSTIN FAMILY MEMBER"/>
    <property type="match status" value="1"/>
</dbReference>
<gene>
    <name evidence="9" type="ORF">VCS650_LOCUS30714</name>
</gene>
<organism evidence="9 10">
    <name type="scientific">Adineta steineri</name>
    <dbReference type="NCBI Taxonomy" id="433720"/>
    <lineage>
        <taxon>Eukaryota</taxon>
        <taxon>Metazoa</taxon>
        <taxon>Spiralia</taxon>
        <taxon>Gnathifera</taxon>
        <taxon>Rotifera</taxon>
        <taxon>Eurotatoria</taxon>
        <taxon>Bdelloidea</taxon>
        <taxon>Adinetida</taxon>
        <taxon>Adinetidae</taxon>
        <taxon>Adineta</taxon>
    </lineage>
</organism>
<dbReference type="InterPro" id="IPR013122">
    <property type="entry name" value="PKD1_2_channel"/>
</dbReference>
<feature type="domain" description="PKD/REJ-like" evidence="7">
    <location>
        <begin position="57"/>
        <end position="184"/>
    </location>
</feature>